<dbReference type="Proteomes" id="UP000539642">
    <property type="component" value="Unassembled WGS sequence"/>
</dbReference>
<dbReference type="AlphaFoldDB" id="A0A840URH7"/>
<evidence type="ECO:0000313" key="2">
    <source>
        <dbReference type="Proteomes" id="UP000539642"/>
    </source>
</evidence>
<comment type="caution">
    <text evidence="1">The sequence shown here is derived from an EMBL/GenBank/DDBJ whole genome shotgun (WGS) entry which is preliminary data.</text>
</comment>
<reference evidence="1 2" key="1">
    <citation type="submission" date="2020-08" db="EMBL/GenBank/DDBJ databases">
        <title>Genomic Encyclopedia of Type Strains, Phase IV (KMG-IV): sequencing the most valuable type-strain genomes for metagenomic binning, comparative biology and taxonomic classification.</title>
        <authorList>
            <person name="Goeker M."/>
        </authorList>
    </citation>
    <scope>NUCLEOTIDE SEQUENCE [LARGE SCALE GENOMIC DNA]</scope>
    <source>
        <strain evidence="1 2">DSM 28570</strain>
    </source>
</reference>
<sequence>MGAARTVLLGIVLFDEPATVARLTCVALIVAGAVGLQPTTPLG</sequence>
<keyword evidence="2" id="KW-1185">Reference proteome</keyword>
<dbReference type="SUPFAM" id="SSF103481">
    <property type="entry name" value="Multidrug resistance efflux transporter EmrE"/>
    <property type="match status" value="1"/>
</dbReference>
<accession>A0A840URH7</accession>
<dbReference type="EMBL" id="JACHEO010000003">
    <property type="protein sequence ID" value="MBB5347263.1"/>
    <property type="molecule type" value="Genomic_DNA"/>
</dbReference>
<dbReference type="InterPro" id="IPR037185">
    <property type="entry name" value="EmrE-like"/>
</dbReference>
<dbReference type="Gene3D" id="1.10.3730.20">
    <property type="match status" value="1"/>
</dbReference>
<protein>
    <submittedName>
        <fullName evidence="1">Multidrug transporter EmrE-like cation transporter</fullName>
    </submittedName>
</protein>
<proteinExistence type="predicted"/>
<gene>
    <name evidence="1" type="ORF">HNQ81_000976</name>
</gene>
<organism evidence="1 2">
    <name type="scientific">Desulfoprunum benzoelyticum</name>
    <dbReference type="NCBI Taxonomy" id="1506996"/>
    <lineage>
        <taxon>Bacteria</taxon>
        <taxon>Pseudomonadati</taxon>
        <taxon>Thermodesulfobacteriota</taxon>
        <taxon>Desulfobulbia</taxon>
        <taxon>Desulfobulbales</taxon>
        <taxon>Desulfobulbaceae</taxon>
        <taxon>Desulfoprunum</taxon>
    </lineage>
</organism>
<name>A0A840URH7_9BACT</name>
<evidence type="ECO:0000313" key="1">
    <source>
        <dbReference type="EMBL" id="MBB5347263.1"/>
    </source>
</evidence>